<dbReference type="Pfam" id="PF10604">
    <property type="entry name" value="Polyketide_cyc2"/>
    <property type="match status" value="1"/>
</dbReference>
<dbReference type="SUPFAM" id="SSF55961">
    <property type="entry name" value="Bet v1-like"/>
    <property type="match status" value="1"/>
</dbReference>
<protein>
    <submittedName>
        <fullName evidence="1">SRPBCC family protein</fullName>
    </submittedName>
</protein>
<proteinExistence type="predicted"/>
<evidence type="ECO:0000313" key="2">
    <source>
        <dbReference type="Proteomes" id="UP001629432"/>
    </source>
</evidence>
<keyword evidence="2" id="KW-1185">Reference proteome</keyword>
<reference evidence="1 2" key="1">
    <citation type="journal article" date="2024" name="Chem. Sci.">
        <title>Discovery of megapolipeptins by genome mining of a Burkholderiales bacteria collection.</title>
        <authorList>
            <person name="Paulo B.S."/>
            <person name="Recchia M.J.J."/>
            <person name="Lee S."/>
            <person name="Fergusson C.H."/>
            <person name="Romanowski S.B."/>
            <person name="Hernandez A."/>
            <person name="Krull N."/>
            <person name="Liu D.Y."/>
            <person name="Cavanagh H."/>
            <person name="Bos A."/>
            <person name="Gray C.A."/>
            <person name="Murphy B.T."/>
            <person name="Linington R.G."/>
            <person name="Eustaquio A.S."/>
        </authorList>
    </citation>
    <scope>NUCLEOTIDE SEQUENCE [LARGE SCALE GENOMIC DNA]</scope>
    <source>
        <strain evidence="1 2">RL17-338-BIC-A</strain>
    </source>
</reference>
<dbReference type="EMBL" id="JAQQCF010000047">
    <property type="protein sequence ID" value="MFM0641724.1"/>
    <property type="molecule type" value="Genomic_DNA"/>
</dbReference>
<dbReference type="RefSeq" id="WP_408241772.1">
    <property type="nucleotide sequence ID" value="NZ_JAQQCF010000047.1"/>
</dbReference>
<name>A0ABW9E469_9BURK</name>
<dbReference type="InterPro" id="IPR023393">
    <property type="entry name" value="START-like_dom_sf"/>
</dbReference>
<comment type="caution">
    <text evidence="1">The sequence shown here is derived from an EMBL/GenBank/DDBJ whole genome shotgun (WGS) entry which is preliminary data.</text>
</comment>
<dbReference type="InterPro" id="IPR019587">
    <property type="entry name" value="Polyketide_cyclase/dehydratase"/>
</dbReference>
<organism evidence="1 2">
    <name type="scientific">Paraburkholderia metrosideri</name>
    <dbReference type="NCBI Taxonomy" id="580937"/>
    <lineage>
        <taxon>Bacteria</taxon>
        <taxon>Pseudomonadati</taxon>
        <taxon>Pseudomonadota</taxon>
        <taxon>Betaproteobacteria</taxon>
        <taxon>Burkholderiales</taxon>
        <taxon>Burkholderiaceae</taxon>
        <taxon>Paraburkholderia</taxon>
    </lineage>
</organism>
<dbReference type="Proteomes" id="UP001629432">
    <property type="component" value="Unassembled WGS sequence"/>
</dbReference>
<sequence>MSSSNPSPAVFWPKKYRPETAHIYARNEITIPAKPETIWAWLIRADLWPTWYPDADKVKFTMWPGPNLRIGSKFRWNTFGLRLTSTVHEFEVASRLSWVGRGSGINAFHGWVLTPLPDGTTNVVTEETQIDWMALVAGKEMQKALFDKHEIWLKELSRKAQSGLPE</sequence>
<evidence type="ECO:0000313" key="1">
    <source>
        <dbReference type="EMBL" id="MFM0641724.1"/>
    </source>
</evidence>
<gene>
    <name evidence="1" type="ORF">PQQ63_34105</name>
</gene>
<dbReference type="Gene3D" id="3.30.530.20">
    <property type="match status" value="1"/>
</dbReference>
<accession>A0ABW9E469</accession>